<reference evidence="1 2" key="1">
    <citation type="journal article" date="2013" name="Curr. Biol.">
        <title>The Genome of the Foraminiferan Reticulomyxa filosa.</title>
        <authorList>
            <person name="Glockner G."/>
            <person name="Hulsmann N."/>
            <person name="Schleicher M."/>
            <person name="Noegel A.A."/>
            <person name="Eichinger L."/>
            <person name="Gallinger C."/>
            <person name="Pawlowski J."/>
            <person name="Sierra R."/>
            <person name="Euteneuer U."/>
            <person name="Pillet L."/>
            <person name="Moustafa A."/>
            <person name="Platzer M."/>
            <person name="Groth M."/>
            <person name="Szafranski K."/>
            <person name="Schliwa M."/>
        </authorList>
    </citation>
    <scope>NUCLEOTIDE SEQUENCE [LARGE SCALE GENOMIC DNA]</scope>
</reference>
<evidence type="ECO:0000313" key="2">
    <source>
        <dbReference type="Proteomes" id="UP000023152"/>
    </source>
</evidence>
<accession>X6MF62</accession>
<dbReference type="Proteomes" id="UP000023152">
    <property type="component" value="Unassembled WGS sequence"/>
</dbReference>
<comment type="caution">
    <text evidence="1">The sequence shown here is derived from an EMBL/GenBank/DDBJ whole genome shotgun (WGS) entry which is preliminary data.</text>
</comment>
<dbReference type="AlphaFoldDB" id="X6MF62"/>
<keyword evidence="2" id="KW-1185">Reference proteome</keyword>
<protein>
    <submittedName>
        <fullName evidence="1">Uncharacterized protein</fullName>
    </submittedName>
</protein>
<proteinExistence type="predicted"/>
<name>X6MF62_RETFI</name>
<gene>
    <name evidence="1" type="ORF">RFI_25691</name>
</gene>
<evidence type="ECO:0000313" key="1">
    <source>
        <dbReference type="EMBL" id="ETO11685.1"/>
    </source>
</evidence>
<sequence length="120" mass="14313">MKTIKQTSTKNICIRFVVLCETNVIHRTKILHYFKKHLISIACYLYCYPQEILEKKNARNNCNKNVIHFKSSSFEMTISFLLLSNHKEGTILGEKEERENQCNYKRKIKEMKDHLDKLCQ</sequence>
<dbReference type="EMBL" id="ASPP01022159">
    <property type="protein sequence ID" value="ETO11685.1"/>
    <property type="molecule type" value="Genomic_DNA"/>
</dbReference>
<organism evidence="1 2">
    <name type="scientific">Reticulomyxa filosa</name>
    <dbReference type="NCBI Taxonomy" id="46433"/>
    <lineage>
        <taxon>Eukaryota</taxon>
        <taxon>Sar</taxon>
        <taxon>Rhizaria</taxon>
        <taxon>Retaria</taxon>
        <taxon>Foraminifera</taxon>
        <taxon>Monothalamids</taxon>
        <taxon>Reticulomyxidae</taxon>
        <taxon>Reticulomyxa</taxon>
    </lineage>
</organism>